<organism evidence="3 4">
    <name type="scientific">Cuscuta epithymum</name>
    <dbReference type="NCBI Taxonomy" id="186058"/>
    <lineage>
        <taxon>Eukaryota</taxon>
        <taxon>Viridiplantae</taxon>
        <taxon>Streptophyta</taxon>
        <taxon>Embryophyta</taxon>
        <taxon>Tracheophyta</taxon>
        <taxon>Spermatophyta</taxon>
        <taxon>Magnoliopsida</taxon>
        <taxon>eudicotyledons</taxon>
        <taxon>Gunneridae</taxon>
        <taxon>Pentapetalae</taxon>
        <taxon>asterids</taxon>
        <taxon>lamiids</taxon>
        <taxon>Solanales</taxon>
        <taxon>Convolvulaceae</taxon>
        <taxon>Cuscuteae</taxon>
        <taxon>Cuscuta</taxon>
        <taxon>Cuscuta subgen. Cuscuta</taxon>
    </lineage>
</organism>
<dbReference type="Proteomes" id="UP001152523">
    <property type="component" value="Unassembled WGS sequence"/>
</dbReference>
<dbReference type="PANTHER" id="PTHR37610:SF101">
    <property type="entry name" value="(RAPE) HYPOTHETICAL PROTEIN"/>
    <property type="match status" value="1"/>
</dbReference>
<name>A0AAV0DNL2_9ASTE</name>
<feature type="domain" description="Retrotransposon Copia-like N-terminal" evidence="2">
    <location>
        <begin position="14"/>
        <end position="58"/>
    </location>
</feature>
<evidence type="ECO:0000313" key="3">
    <source>
        <dbReference type="EMBL" id="CAH9103334.1"/>
    </source>
</evidence>
<protein>
    <recommendedName>
        <fullName evidence="2">Retrotransposon Copia-like N-terminal domain-containing protein</fullName>
    </recommendedName>
</protein>
<evidence type="ECO:0000313" key="4">
    <source>
        <dbReference type="Proteomes" id="UP001152523"/>
    </source>
</evidence>
<evidence type="ECO:0000256" key="1">
    <source>
        <dbReference type="SAM" id="MobiDB-lite"/>
    </source>
</evidence>
<dbReference type="EMBL" id="CAMAPF010000121">
    <property type="protein sequence ID" value="CAH9103334.1"/>
    <property type="molecule type" value="Genomic_DNA"/>
</dbReference>
<sequence>MADPTSVYYLGPGDQPGNQITHVIFKGDNFVAWSRAISLGLKARRKYVFIDGTEKKPTEAAQLSNWETVNSMVVSWLLRCMDPALAASIPFHDEARSLWLYLENRFSVANGPRLQQLRSAITSCRQSKGMKVDDYYTKLMSYFDELNRLKPLHACSCGLCTCGLAAKFAADREEEKLHQFMIGIDDEIYGTVRSNLLSHTPMPDLNRAYQAFIQEENSRAATRGKAVEIDGQAFALHLDRQSKGKHEKPDRTKLLCTHCKKKGHDVGSCFKLLGYPDWWEDRNRSNGGTIGRGGGVKTHAVTATGEGSTSTTDAKGLSQLSQEQVHALLNLLNNETRSSDRMAGPSLEEPDWSR</sequence>
<gene>
    <name evidence="3" type="ORF">CEPIT_LOCUS16393</name>
</gene>
<reference evidence="3" key="1">
    <citation type="submission" date="2022-07" db="EMBL/GenBank/DDBJ databases">
        <authorList>
            <person name="Macas J."/>
            <person name="Novak P."/>
            <person name="Neumann P."/>
        </authorList>
    </citation>
    <scope>NUCLEOTIDE SEQUENCE</scope>
</reference>
<comment type="caution">
    <text evidence="3">The sequence shown here is derived from an EMBL/GenBank/DDBJ whole genome shotgun (WGS) entry which is preliminary data.</text>
</comment>
<dbReference type="InterPro" id="IPR029472">
    <property type="entry name" value="Copia-like_N"/>
</dbReference>
<feature type="region of interest" description="Disordered" evidence="1">
    <location>
        <begin position="286"/>
        <end position="314"/>
    </location>
</feature>
<keyword evidence="4" id="KW-1185">Reference proteome</keyword>
<dbReference type="Pfam" id="PF14244">
    <property type="entry name" value="Retrotran_gag_3"/>
    <property type="match status" value="1"/>
</dbReference>
<evidence type="ECO:0000259" key="2">
    <source>
        <dbReference type="Pfam" id="PF14244"/>
    </source>
</evidence>
<dbReference type="PANTHER" id="PTHR37610">
    <property type="entry name" value="CCHC-TYPE DOMAIN-CONTAINING PROTEIN"/>
    <property type="match status" value="1"/>
</dbReference>
<accession>A0AAV0DNL2</accession>
<feature type="compositionally biased region" description="Polar residues" evidence="1">
    <location>
        <begin position="305"/>
        <end position="314"/>
    </location>
</feature>
<proteinExistence type="predicted"/>
<dbReference type="AlphaFoldDB" id="A0AAV0DNL2"/>